<keyword evidence="2" id="KW-1185">Reference proteome</keyword>
<accession>A0ABV9NQP3</accession>
<dbReference type="RefSeq" id="WP_377005627.1">
    <property type="nucleotide sequence ID" value="NZ_JBHSGG010000047.1"/>
</dbReference>
<evidence type="ECO:0000313" key="1">
    <source>
        <dbReference type="EMBL" id="MFC4729600.1"/>
    </source>
</evidence>
<protein>
    <submittedName>
        <fullName evidence="1">Uncharacterized protein</fullName>
    </submittedName>
</protein>
<reference evidence="2" key="1">
    <citation type="journal article" date="2019" name="Int. J. Syst. Evol. Microbiol.">
        <title>The Global Catalogue of Microorganisms (GCM) 10K type strain sequencing project: providing services to taxonomists for standard genome sequencing and annotation.</title>
        <authorList>
            <consortium name="The Broad Institute Genomics Platform"/>
            <consortium name="The Broad Institute Genome Sequencing Center for Infectious Disease"/>
            <person name="Wu L."/>
            <person name="Ma J."/>
        </authorList>
    </citation>
    <scope>NUCLEOTIDE SEQUENCE [LARGE SCALE GENOMIC DNA]</scope>
    <source>
        <strain evidence="2">CGMCC 1.13574</strain>
    </source>
</reference>
<comment type="caution">
    <text evidence="1">The sequence shown here is derived from an EMBL/GenBank/DDBJ whole genome shotgun (WGS) entry which is preliminary data.</text>
</comment>
<dbReference type="EMBL" id="JBHSGG010000047">
    <property type="protein sequence ID" value="MFC4729600.1"/>
    <property type="molecule type" value="Genomic_DNA"/>
</dbReference>
<sequence length="240" mass="26668">MKLYENVVIGNFLYGLGCEIGGRLRTGTLPGAVNLLQQTPEDKALGDVLLSYPGTLRLLEFKVAANYSKKEKIKRDKLAKAVEARRGMGEVSRQVHWYIETAVSDASGVEAFFGPYLDALDAARAARPRSSLGLRDFIGTLVDDVFLHRDGEVPQAVSDYLKLVRWCQGEGEAGASGLIVVVGAGGKLTYVELKDMMELRMNNKQWLAYRRTLEVAADVEHSLERRGSPKRLDRSHERSR</sequence>
<name>A0ABV9NQP3_9GAMM</name>
<dbReference type="Proteomes" id="UP001595892">
    <property type="component" value="Unassembled WGS sequence"/>
</dbReference>
<organism evidence="1 2">
    <name type="scientific">Coralloluteibacterium thermophilum</name>
    <dbReference type="NCBI Taxonomy" id="2707049"/>
    <lineage>
        <taxon>Bacteria</taxon>
        <taxon>Pseudomonadati</taxon>
        <taxon>Pseudomonadota</taxon>
        <taxon>Gammaproteobacteria</taxon>
        <taxon>Lysobacterales</taxon>
        <taxon>Lysobacteraceae</taxon>
        <taxon>Coralloluteibacterium</taxon>
    </lineage>
</organism>
<proteinExistence type="predicted"/>
<evidence type="ECO:0000313" key="2">
    <source>
        <dbReference type="Proteomes" id="UP001595892"/>
    </source>
</evidence>
<gene>
    <name evidence="1" type="ORF">ACFO3Q_15625</name>
</gene>